<evidence type="ECO:0000256" key="1">
    <source>
        <dbReference type="SAM" id="MobiDB-lite"/>
    </source>
</evidence>
<evidence type="ECO:0000313" key="3">
    <source>
        <dbReference type="Proteomes" id="UP001497453"/>
    </source>
</evidence>
<accession>A0ABP1CXN2</accession>
<feature type="compositionally biased region" description="Polar residues" evidence="1">
    <location>
        <begin position="338"/>
        <end position="374"/>
    </location>
</feature>
<dbReference type="EMBL" id="OZ037945">
    <property type="protein sequence ID" value="CAL1700410.1"/>
    <property type="molecule type" value="Genomic_DNA"/>
</dbReference>
<proteinExistence type="predicted"/>
<keyword evidence="3" id="KW-1185">Reference proteome</keyword>
<feature type="region of interest" description="Disordered" evidence="1">
    <location>
        <begin position="166"/>
        <end position="467"/>
    </location>
</feature>
<feature type="compositionally biased region" description="Polar residues" evidence="1">
    <location>
        <begin position="434"/>
        <end position="450"/>
    </location>
</feature>
<feature type="compositionally biased region" description="Polar residues" evidence="1">
    <location>
        <begin position="214"/>
        <end position="227"/>
    </location>
</feature>
<protein>
    <submittedName>
        <fullName evidence="2">Uncharacterized protein</fullName>
    </submittedName>
</protein>
<feature type="compositionally biased region" description="Low complexity" evidence="1">
    <location>
        <begin position="171"/>
        <end position="182"/>
    </location>
</feature>
<name>A0ABP1CXN2_9APHY</name>
<organism evidence="2 3">
    <name type="scientific">Somion occarium</name>
    <dbReference type="NCBI Taxonomy" id="3059160"/>
    <lineage>
        <taxon>Eukaryota</taxon>
        <taxon>Fungi</taxon>
        <taxon>Dikarya</taxon>
        <taxon>Basidiomycota</taxon>
        <taxon>Agaricomycotina</taxon>
        <taxon>Agaricomycetes</taxon>
        <taxon>Polyporales</taxon>
        <taxon>Cerrenaceae</taxon>
        <taxon>Somion</taxon>
    </lineage>
</organism>
<dbReference type="Proteomes" id="UP001497453">
    <property type="component" value="Chromosome 2"/>
</dbReference>
<reference evidence="3" key="1">
    <citation type="submission" date="2024-04" db="EMBL/GenBank/DDBJ databases">
        <authorList>
            <person name="Shaw F."/>
            <person name="Minotto A."/>
        </authorList>
    </citation>
    <scope>NUCLEOTIDE SEQUENCE [LARGE SCALE GENOMIC DNA]</scope>
</reference>
<gene>
    <name evidence="2" type="ORF">GFSPODELE1_LOCUS3136</name>
</gene>
<sequence>MGRWTLDHHDDVLRSKLKSLVAGACKRAQLEKGEPSITYEAFVEELDEGDSFTTSLIDVLVKEMAERRIRPNPNDRRLISERTAKTLRAQAAPLHIYRGRTARLPNRRFNASDYLSAPPDELELSASDEDLDTFAQTSSGLEGVRLNSELYDAFLPVSYHSMDGGLGGNGESSSHAAAGSASTPELDREGVTSPRPVSPPFSGFQARNQGGFWVTSSSFGSGANTTRPQRRPVRSRTIDFNDFTLRRRSTMRQSSSQNSDHNARSEDPADGTWRFAPFPGRGEDESATTRSTSRRFFGSISGHRRHEVGSGEPWSSEPREPSPLPIPPPRSVSENVESHTSTGQSSSQLWFSLTNHNMSNPTINSVPASGTPTGSDPGDERRLAVAPRLRRGGIRAPESLLSRYASPSLERGSLPSPLTSEPTHSDAEVGESGTGENSQAGRPSSNSPTQELERNLDDFVSGSEGHEVWAAQEARQLLTPRSVSPIGGSMD</sequence>
<evidence type="ECO:0000313" key="2">
    <source>
        <dbReference type="EMBL" id="CAL1700410.1"/>
    </source>
</evidence>
<feature type="compositionally biased region" description="Pro residues" evidence="1">
    <location>
        <begin position="321"/>
        <end position="330"/>
    </location>
</feature>
<feature type="region of interest" description="Disordered" evidence="1">
    <location>
        <begin position="472"/>
        <end position="491"/>
    </location>
</feature>